<reference evidence="4" key="2">
    <citation type="submission" date="2025-08" db="UniProtKB">
        <authorList>
            <consortium name="RefSeq"/>
        </authorList>
    </citation>
    <scope>IDENTIFICATION</scope>
    <source>
        <strain evidence="4">S238N-H82</strain>
        <tissue evidence="4">Testes</tissue>
    </source>
</reference>
<keyword evidence="1" id="KW-0472">Membrane</keyword>
<evidence type="ECO:0000256" key="1">
    <source>
        <dbReference type="SAM" id="Phobius"/>
    </source>
</evidence>
<dbReference type="Gene3D" id="1.10.3730.20">
    <property type="match status" value="2"/>
</dbReference>
<sequence length="251" mass="26755">MQKDQIGQSRGPEAVTVGACAQTGDWANPHNVATTLMYLSFTYAAPGIAFGIIQGSMPLFTACIGFIFLKEKIGIIPWCGISISVIGVALVSIMMANQSTDSTHVLVVSIVLPLATAFAKGPGMVVARAIVKDMSGITMLLYSTLPGTVAQLILTYSFETPVWVMSTETAGYVAGLGLSKDLAMLFFVAVLTVEKAAIAVALRTLVIPLTILLDYLILSKVPTVLKWAGIFLVVIGTIVVAIHTWWTHHED</sequence>
<dbReference type="AlphaFoldDB" id="A0A9J7LNB6"/>
<protein>
    <submittedName>
        <fullName evidence="4">Uncharacterized protein LOC118421637</fullName>
    </submittedName>
</protein>
<feature type="transmembrane region" description="Helical" evidence="1">
    <location>
        <begin position="75"/>
        <end position="96"/>
    </location>
</feature>
<accession>A0A9J7LNB6</accession>
<dbReference type="KEGG" id="bfo:118421637"/>
<keyword evidence="3" id="KW-1185">Reference proteome</keyword>
<organism evidence="3 4">
    <name type="scientific">Branchiostoma floridae</name>
    <name type="common">Florida lancelet</name>
    <name type="synonym">Amphioxus</name>
    <dbReference type="NCBI Taxonomy" id="7739"/>
    <lineage>
        <taxon>Eukaryota</taxon>
        <taxon>Metazoa</taxon>
        <taxon>Chordata</taxon>
        <taxon>Cephalochordata</taxon>
        <taxon>Leptocardii</taxon>
        <taxon>Amphioxiformes</taxon>
        <taxon>Branchiostomatidae</taxon>
        <taxon>Branchiostoma</taxon>
    </lineage>
</organism>
<evidence type="ECO:0000313" key="4">
    <source>
        <dbReference type="RefSeq" id="XP_035684983.1"/>
    </source>
</evidence>
<reference evidence="3" key="1">
    <citation type="journal article" date="2020" name="Nat. Ecol. Evol.">
        <title>Deeply conserved synteny resolves early events in vertebrate evolution.</title>
        <authorList>
            <person name="Simakov O."/>
            <person name="Marletaz F."/>
            <person name="Yue J.X."/>
            <person name="O'Connell B."/>
            <person name="Jenkins J."/>
            <person name="Brandt A."/>
            <person name="Calef R."/>
            <person name="Tung C.H."/>
            <person name="Huang T.K."/>
            <person name="Schmutz J."/>
            <person name="Satoh N."/>
            <person name="Yu J.K."/>
            <person name="Putnam N.H."/>
            <person name="Green R.E."/>
            <person name="Rokhsar D.S."/>
        </authorList>
    </citation>
    <scope>NUCLEOTIDE SEQUENCE [LARGE SCALE GENOMIC DNA]</scope>
    <source>
        <strain evidence="3">S238N-H82</strain>
    </source>
</reference>
<dbReference type="SUPFAM" id="SSF103481">
    <property type="entry name" value="Multidrug resistance efflux transporter EmrE"/>
    <property type="match status" value="2"/>
</dbReference>
<dbReference type="GeneID" id="118421637"/>
<proteinExistence type="predicted"/>
<dbReference type="RefSeq" id="XP_035684983.1">
    <property type="nucleotide sequence ID" value="XM_035829090.1"/>
</dbReference>
<feature type="transmembrane region" description="Helical" evidence="1">
    <location>
        <begin position="140"/>
        <end position="158"/>
    </location>
</feature>
<keyword evidence="1" id="KW-1133">Transmembrane helix</keyword>
<dbReference type="OrthoDB" id="9996415at2759"/>
<dbReference type="InterPro" id="IPR037185">
    <property type="entry name" value="EmrE-like"/>
</dbReference>
<keyword evidence="1" id="KW-0812">Transmembrane</keyword>
<dbReference type="Proteomes" id="UP000001554">
    <property type="component" value="Chromosome 1"/>
</dbReference>
<feature type="transmembrane region" description="Helical" evidence="1">
    <location>
        <begin position="170"/>
        <end position="193"/>
    </location>
</feature>
<dbReference type="InterPro" id="IPR000620">
    <property type="entry name" value="EamA_dom"/>
</dbReference>
<gene>
    <name evidence="4" type="primary">LOC118421637</name>
</gene>
<dbReference type="GO" id="GO:0016020">
    <property type="term" value="C:membrane"/>
    <property type="evidence" value="ECO:0000318"/>
    <property type="project" value="GO_Central"/>
</dbReference>
<dbReference type="PANTHER" id="PTHR22911">
    <property type="entry name" value="ACYL-MALONYL CONDENSING ENZYME-RELATED"/>
    <property type="match status" value="1"/>
</dbReference>
<feature type="domain" description="EamA" evidence="2">
    <location>
        <begin position="35"/>
        <end position="92"/>
    </location>
</feature>
<feature type="transmembrane region" description="Helical" evidence="1">
    <location>
        <begin position="102"/>
        <end position="119"/>
    </location>
</feature>
<evidence type="ECO:0000313" key="3">
    <source>
        <dbReference type="Proteomes" id="UP000001554"/>
    </source>
</evidence>
<evidence type="ECO:0000259" key="2">
    <source>
        <dbReference type="Pfam" id="PF00892"/>
    </source>
</evidence>
<dbReference type="Pfam" id="PF00892">
    <property type="entry name" value="EamA"/>
    <property type="match status" value="2"/>
</dbReference>
<feature type="transmembrane region" description="Helical" evidence="1">
    <location>
        <begin position="43"/>
        <end position="68"/>
    </location>
</feature>
<feature type="transmembrane region" description="Helical" evidence="1">
    <location>
        <begin position="224"/>
        <end position="246"/>
    </location>
</feature>
<name>A0A9J7LNB6_BRAFL</name>
<dbReference type="PANTHER" id="PTHR22911:SF137">
    <property type="entry name" value="SOLUTE CARRIER FAMILY 35 MEMBER G2-RELATED"/>
    <property type="match status" value="1"/>
</dbReference>
<feature type="transmembrane region" description="Helical" evidence="1">
    <location>
        <begin position="200"/>
        <end position="218"/>
    </location>
</feature>
<feature type="domain" description="EamA" evidence="2">
    <location>
        <begin position="110"/>
        <end position="241"/>
    </location>
</feature>